<organism evidence="1">
    <name type="scientific">marine metagenome</name>
    <dbReference type="NCBI Taxonomy" id="408172"/>
    <lineage>
        <taxon>unclassified sequences</taxon>
        <taxon>metagenomes</taxon>
        <taxon>ecological metagenomes</taxon>
    </lineage>
</organism>
<sequence length="23" mass="2390">MPTITIDGEAVQVELGTTVLQAC</sequence>
<protein>
    <submittedName>
        <fullName evidence="1">Uncharacterized protein</fullName>
    </submittedName>
</protein>
<feature type="non-terminal residue" evidence="1">
    <location>
        <position position="23"/>
    </location>
</feature>
<dbReference type="AlphaFoldDB" id="A0A382L038"/>
<name>A0A382L038_9ZZZZ</name>
<dbReference type="EMBL" id="UINC01083850">
    <property type="protein sequence ID" value="SVC29959.1"/>
    <property type="molecule type" value="Genomic_DNA"/>
</dbReference>
<proteinExistence type="predicted"/>
<gene>
    <name evidence="1" type="ORF">METZ01_LOCUS282813</name>
</gene>
<evidence type="ECO:0000313" key="1">
    <source>
        <dbReference type="EMBL" id="SVC29959.1"/>
    </source>
</evidence>
<accession>A0A382L038</accession>
<reference evidence="1" key="1">
    <citation type="submission" date="2018-05" db="EMBL/GenBank/DDBJ databases">
        <authorList>
            <person name="Lanie J.A."/>
            <person name="Ng W.-L."/>
            <person name="Kazmierczak K.M."/>
            <person name="Andrzejewski T.M."/>
            <person name="Davidsen T.M."/>
            <person name="Wayne K.J."/>
            <person name="Tettelin H."/>
            <person name="Glass J.I."/>
            <person name="Rusch D."/>
            <person name="Podicherti R."/>
            <person name="Tsui H.-C.T."/>
            <person name="Winkler M.E."/>
        </authorList>
    </citation>
    <scope>NUCLEOTIDE SEQUENCE</scope>
</reference>